<evidence type="ECO:0000313" key="13">
    <source>
        <dbReference type="Proteomes" id="UP000216001"/>
    </source>
</evidence>
<dbReference type="EMBL" id="CAHPSF010000007">
    <property type="protein sequence ID" value="CAB5701856.1"/>
    <property type="molecule type" value="Genomic_DNA"/>
</dbReference>
<dbReference type="GO" id="GO:0016887">
    <property type="term" value="F:ATP hydrolysis activity"/>
    <property type="evidence" value="ECO:0007669"/>
    <property type="project" value="InterPro"/>
</dbReference>
<dbReference type="RefSeq" id="WP_094961581.1">
    <property type="nucleotide sequence ID" value="NZ_ABDWLN020000023.1"/>
</dbReference>
<dbReference type="EMBL" id="NOWC01000010">
    <property type="protein sequence ID" value="OZS74690.1"/>
    <property type="molecule type" value="Genomic_DNA"/>
</dbReference>
<keyword evidence="8" id="KW-0472">Membrane</keyword>
<keyword evidence="7" id="KW-1278">Translocase</keyword>
<evidence type="ECO:0000256" key="8">
    <source>
        <dbReference type="ARBA" id="ARBA00023136"/>
    </source>
</evidence>
<dbReference type="EMBL" id="JAHWLI010000014">
    <property type="protein sequence ID" value="MBW3116082.1"/>
    <property type="molecule type" value="Genomic_DNA"/>
</dbReference>
<protein>
    <submittedName>
        <fullName evidence="10">Arabinose import ATP-binding protein AraG</fullName>
        <ecNumber evidence="10">3.6.3.17</ecNumber>
    </submittedName>
    <submittedName>
        <fullName evidence="12">Lipase</fullName>
    </submittedName>
    <submittedName>
        <fullName evidence="11">Sugar ABC transporter ATP-binding protein</fullName>
    </submittedName>
</protein>
<evidence type="ECO:0000256" key="7">
    <source>
        <dbReference type="ARBA" id="ARBA00022967"/>
    </source>
</evidence>
<dbReference type="EC" id="3.6.3.17" evidence="10"/>
<evidence type="ECO:0000313" key="11">
    <source>
        <dbReference type="EMBL" id="MBW3116082.1"/>
    </source>
</evidence>
<dbReference type="AlphaFoldDB" id="A0A264VTL6"/>
<dbReference type="GO" id="GO:0005524">
    <property type="term" value="F:ATP binding"/>
    <property type="evidence" value="ECO:0007669"/>
    <property type="project" value="UniProtKB-KW"/>
</dbReference>
<keyword evidence="5" id="KW-0547">Nucleotide-binding</keyword>
<dbReference type="SUPFAM" id="SSF52540">
    <property type="entry name" value="P-loop containing nucleoside triphosphate hydrolases"/>
    <property type="match status" value="2"/>
</dbReference>
<dbReference type="Proteomes" id="UP000834611">
    <property type="component" value="Unassembled WGS sequence"/>
</dbReference>
<evidence type="ECO:0000256" key="1">
    <source>
        <dbReference type="ARBA" id="ARBA00022448"/>
    </source>
</evidence>
<reference evidence="12 13" key="1">
    <citation type="submission" date="2017-07" db="EMBL/GenBank/DDBJ databases">
        <title>blaIMP-27 on transferable plasmids in Proteus mirabilis and Providencia rettgeri.</title>
        <authorList>
            <person name="Potter R."/>
        </authorList>
    </citation>
    <scope>NUCLEOTIDE SEQUENCE [LARGE SCALE GENOMIC DNA]</scope>
    <source>
        <strain evidence="12 13">PR1</strain>
    </source>
</reference>
<feature type="domain" description="ABC transporter" evidence="9">
    <location>
        <begin position="14"/>
        <end position="251"/>
    </location>
</feature>
<keyword evidence="4" id="KW-0677">Repeat</keyword>
<keyword evidence="1" id="KW-0813">Transport</keyword>
<dbReference type="Proteomes" id="UP000216001">
    <property type="component" value="Unassembled WGS sequence"/>
</dbReference>
<dbReference type="Proteomes" id="UP001155882">
    <property type="component" value="Unassembled WGS sequence"/>
</dbReference>
<dbReference type="InterPro" id="IPR027417">
    <property type="entry name" value="P-loop_NTPase"/>
</dbReference>
<keyword evidence="3" id="KW-0762">Sugar transport</keyword>
<dbReference type="STRING" id="587.RB151_039260"/>
<dbReference type="PANTHER" id="PTHR43790">
    <property type="entry name" value="CARBOHYDRATE TRANSPORT ATP-BINDING PROTEIN MG119-RELATED"/>
    <property type="match status" value="1"/>
</dbReference>
<keyword evidence="10" id="KW-0378">Hydrolase</keyword>
<evidence type="ECO:0000259" key="9">
    <source>
        <dbReference type="PROSITE" id="PS50893"/>
    </source>
</evidence>
<organism evidence="12 13">
    <name type="scientific">Providencia rettgeri</name>
    <dbReference type="NCBI Taxonomy" id="587"/>
    <lineage>
        <taxon>Bacteria</taxon>
        <taxon>Pseudomonadati</taxon>
        <taxon>Pseudomonadota</taxon>
        <taxon>Gammaproteobacteria</taxon>
        <taxon>Enterobacterales</taxon>
        <taxon>Morganellaceae</taxon>
        <taxon>Providencia</taxon>
    </lineage>
</organism>
<comment type="caution">
    <text evidence="12">The sequence shown here is derived from an EMBL/GenBank/DDBJ whole genome shotgun (WGS) entry which is preliminary data.</text>
</comment>
<reference evidence="10" key="2">
    <citation type="submission" date="2020-05" db="EMBL/GenBank/DDBJ databases">
        <authorList>
            <person name="Delgado-Blas J."/>
        </authorList>
    </citation>
    <scope>NUCLEOTIDE SEQUENCE</scope>
    <source>
        <strain evidence="10">BB1453</strain>
    </source>
</reference>
<name>A0A264VTL6_PRORE</name>
<dbReference type="InterPro" id="IPR003593">
    <property type="entry name" value="AAA+_ATPase"/>
</dbReference>
<dbReference type="PANTHER" id="PTHR43790:SF1">
    <property type="entry name" value="XYLOSE IMPORT ATP-BINDING PROTEIN XYLG"/>
    <property type="match status" value="1"/>
</dbReference>
<gene>
    <name evidence="10" type="primary">araG</name>
    <name evidence="12" type="ORF">CHI95_10395</name>
    <name evidence="10" type="ORF">GHA_02727</name>
    <name evidence="11" type="ORF">KYI77_06365</name>
</gene>
<dbReference type="SMART" id="SM00382">
    <property type="entry name" value="AAA"/>
    <property type="match status" value="2"/>
</dbReference>
<evidence type="ECO:0000313" key="12">
    <source>
        <dbReference type="EMBL" id="OZS74690.1"/>
    </source>
</evidence>
<keyword evidence="2" id="KW-1003">Cell membrane</keyword>
<evidence type="ECO:0000256" key="6">
    <source>
        <dbReference type="ARBA" id="ARBA00022840"/>
    </source>
</evidence>
<accession>A0A264VTL6</accession>
<evidence type="ECO:0000313" key="10">
    <source>
        <dbReference type="EMBL" id="CAB5701856.1"/>
    </source>
</evidence>
<proteinExistence type="predicted"/>
<evidence type="ECO:0000256" key="5">
    <source>
        <dbReference type="ARBA" id="ARBA00022741"/>
    </source>
</evidence>
<dbReference type="PROSITE" id="PS50893">
    <property type="entry name" value="ABC_TRANSPORTER_2"/>
    <property type="match status" value="2"/>
</dbReference>
<dbReference type="Pfam" id="PF00005">
    <property type="entry name" value="ABC_tran"/>
    <property type="match status" value="2"/>
</dbReference>
<feature type="domain" description="ABC transporter" evidence="9">
    <location>
        <begin position="265"/>
        <end position="502"/>
    </location>
</feature>
<dbReference type="CDD" id="cd03215">
    <property type="entry name" value="ABC_Carb_Monos_II"/>
    <property type="match status" value="1"/>
</dbReference>
<sequence length="505" mass="56117">MTSTSKADKSDPLITLRDLSKSFGGHRALRNIDLTLNKGEVHCLAGTNGCGKSTLIKTISGVYAPDDGSKIEIDGKSYHRLTPDKARELGVQVIYQDLSLFPNLTVAENIAFELNLKGYFGWFRKKQLREKALEILNELAFTIDPDTPVQFLPIAQRQQVAICRALVADARLVIMDEPTASLTRTEVNQLLSTVNYLKDKGITVVFVSHRLEEVKEISDRITVIRDGQKIGTWPAEGLTTRKITELMTGLDIVHERKPPNNAEDRRTVLELKNLSRAGQYRDINLNLKRGEVLGLCGLLGSGRTELALSLFGITHPDSGELFIEDKPVKLKNNTDAIKRGIGYVSEDRLTLGAILQQSIADNMVISILDRLKTPWHLIDEKQCQEIVQEWIADLDIKVTDPNNALSTLSGGNQQKVVLAKWILTRPKVLILDSPTVGVDIGAKDSIYKLIHRLSGVGISILLITDEASEAYYNCDRILHMKQGAIVKEIVTDSINEQQLEEIING</sequence>
<dbReference type="GeneID" id="92276376"/>
<dbReference type="CDD" id="cd03216">
    <property type="entry name" value="ABC_Carb_Monos_I"/>
    <property type="match status" value="1"/>
</dbReference>
<dbReference type="Gene3D" id="3.40.50.300">
    <property type="entry name" value="P-loop containing nucleotide triphosphate hydrolases"/>
    <property type="match status" value="2"/>
</dbReference>
<reference evidence="11" key="3">
    <citation type="submission" date="2021-07" db="EMBL/GenBank/DDBJ databases">
        <authorList>
            <person name="Stanton E."/>
        </authorList>
    </citation>
    <scope>NUCLEOTIDE SEQUENCE</scope>
    <source>
        <strain evidence="11">2021EL-01139</strain>
    </source>
</reference>
<evidence type="ECO:0000256" key="4">
    <source>
        <dbReference type="ARBA" id="ARBA00022737"/>
    </source>
</evidence>
<dbReference type="InterPro" id="IPR003439">
    <property type="entry name" value="ABC_transporter-like_ATP-bd"/>
</dbReference>
<evidence type="ECO:0000256" key="3">
    <source>
        <dbReference type="ARBA" id="ARBA00022597"/>
    </source>
</evidence>
<evidence type="ECO:0000256" key="2">
    <source>
        <dbReference type="ARBA" id="ARBA00022475"/>
    </source>
</evidence>
<keyword evidence="6 10" id="KW-0067">ATP-binding</keyword>
<dbReference type="InterPro" id="IPR017871">
    <property type="entry name" value="ABC_transporter-like_CS"/>
</dbReference>
<dbReference type="InterPro" id="IPR050107">
    <property type="entry name" value="ABC_carbohydrate_import_ATPase"/>
</dbReference>
<dbReference type="PROSITE" id="PS00211">
    <property type="entry name" value="ABC_TRANSPORTER_1"/>
    <property type="match status" value="1"/>
</dbReference>